<organism evidence="1 2">
    <name type="scientific">Haoranjiania flava</name>
    <dbReference type="NCBI Taxonomy" id="1856322"/>
    <lineage>
        <taxon>Bacteria</taxon>
        <taxon>Pseudomonadati</taxon>
        <taxon>Bacteroidota</taxon>
        <taxon>Chitinophagia</taxon>
        <taxon>Chitinophagales</taxon>
        <taxon>Chitinophagaceae</taxon>
        <taxon>Haoranjiania</taxon>
    </lineage>
</organism>
<proteinExistence type="predicted"/>
<keyword evidence="2" id="KW-1185">Reference proteome</keyword>
<dbReference type="RefSeq" id="WP_263038762.1">
    <property type="nucleotide sequence ID" value="NZ_JAOTPL010000021.1"/>
</dbReference>
<gene>
    <name evidence="1" type="ORF">OD355_12160</name>
</gene>
<dbReference type="Proteomes" id="UP001209317">
    <property type="component" value="Unassembled WGS sequence"/>
</dbReference>
<evidence type="ECO:0000313" key="2">
    <source>
        <dbReference type="Proteomes" id="UP001209317"/>
    </source>
</evidence>
<dbReference type="EMBL" id="JAOTPL010000021">
    <property type="protein sequence ID" value="MCU7695274.1"/>
    <property type="molecule type" value="Genomic_DNA"/>
</dbReference>
<sequence>MLRIKCCAENPPLVKPQTVSCDIMTTLTTRNEILNSKRIISSELTKMQKAFYDEEMLQYYKDDNEEHLYWEQFDCIKNDETNYSTFNKIISFNHSNIHTFAKKLTVKLIELFKEINVTNFIIISHLKLDFFGNRENKFKPLKKAYEKLEKIVGDKTFNEAFEINIDSLEDFIEILFWTTRCDPSIAEYVFVFDKDEEFQFHLCKYGNLHLTEYNNEQLTEDILKELGWTIIEGQEHDNFTTDGKIKGRQLKL</sequence>
<dbReference type="AlphaFoldDB" id="A0AAE3INQ0"/>
<protein>
    <submittedName>
        <fullName evidence="1">Uncharacterized protein</fullName>
    </submittedName>
</protein>
<comment type="caution">
    <text evidence="1">The sequence shown here is derived from an EMBL/GenBank/DDBJ whole genome shotgun (WGS) entry which is preliminary data.</text>
</comment>
<reference evidence="1" key="1">
    <citation type="submission" date="2022-10" db="EMBL/GenBank/DDBJ databases">
        <authorList>
            <person name="Kim H.S."/>
            <person name="Kim J.-S."/>
            <person name="Suh M.K."/>
            <person name="Eom M.K."/>
            <person name="Lee J.-S."/>
        </authorList>
    </citation>
    <scope>NUCLEOTIDE SEQUENCE</scope>
    <source>
        <strain evidence="1">LIP-5</strain>
    </source>
</reference>
<name>A0AAE3INQ0_9BACT</name>
<accession>A0AAE3INQ0</accession>
<evidence type="ECO:0000313" key="1">
    <source>
        <dbReference type="EMBL" id="MCU7695274.1"/>
    </source>
</evidence>